<dbReference type="STRING" id="208439.AJAP_28820"/>
<organism evidence="2 3">
    <name type="scientific">Amycolatopsis japonica</name>
    <dbReference type="NCBI Taxonomy" id="208439"/>
    <lineage>
        <taxon>Bacteria</taxon>
        <taxon>Bacillati</taxon>
        <taxon>Actinomycetota</taxon>
        <taxon>Actinomycetes</taxon>
        <taxon>Pseudonocardiales</taxon>
        <taxon>Pseudonocardiaceae</taxon>
        <taxon>Amycolatopsis</taxon>
        <taxon>Amycolatopsis japonica group</taxon>
    </lineage>
</organism>
<accession>A0A075V6P5</accession>
<reference evidence="2 3" key="1">
    <citation type="journal article" date="2014" name="J. Biotechnol.">
        <title>Complete genome sequence of the actinobacterium Amycolatopsis japonica MG417-CF17(T) (=DSM 44213T) producing (S,S)-N,N'-ethylenediaminedisuccinic acid.</title>
        <authorList>
            <person name="Stegmann E."/>
            <person name="Albersmeier A."/>
            <person name="Spohn M."/>
            <person name="Gert H."/>
            <person name="Weber T."/>
            <person name="Wohlleben W."/>
            <person name="Kalinowski J."/>
            <person name="Ruckert C."/>
        </authorList>
    </citation>
    <scope>NUCLEOTIDE SEQUENCE [LARGE SCALE GENOMIC DNA]</scope>
    <source>
        <strain evidence="3">MG417-CF17 (DSM 44213)</strain>
    </source>
</reference>
<name>A0A075V6P5_9PSEU</name>
<dbReference type="eggNOG" id="COG4249">
    <property type="taxonomic scope" value="Bacteria"/>
</dbReference>
<feature type="domain" description="Peptidase C14 caspase" evidence="1">
    <location>
        <begin position="14"/>
        <end position="224"/>
    </location>
</feature>
<dbReference type="InterPro" id="IPR029030">
    <property type="entry name" value="Caspase-like_dom_sf"/>
</dbReference>
<dbReference type="EMBL" id="CP008953">
    <property type="protein sequence ID" value="AIG78600.1"/>
    <property type="molecule type" value="Genomic_DNA"/>
</dbReference>
<dbReference type="KEGG" id="aja:AJAP_28820"/>
<evidence type="ECO:0000313" key="3">
    <source>
        <dbReference type="Proteomes" id="UP000028492"/>
    </source>
</evidence>
<dbReference type="Proteomes" id="UP000028492">
    <property type="component" value="Chromosome"/>
</dbReference>
<dbReference type="SUPFAM" id="SSF52129">
    <property type="entry name" value="Caspase-like"/>
    <property type="match status" value="1"/>
</dbReference>
<dbReference type="NCBIfam" id="NF047832">
    <property type="entry name" value="caspase_w_EACC1"/>
    <property type="match status" value="1"/>
</dbReference>
<dbReference type="GO" id="GO:0006508">
    <property type="term" value="P:proteolysis"/>
    <property type="evidence" value="ECO:0007669"/>
    <property type="project" value="InterPro"/>
</dbReference>
<dbReference type="AlphaFoldDB" id="A0A075V6P5"/>
<dbReference type="Gene3D" id="3.40.50.1460">
    <property type="match status" value="1"/>
</dbReference>
<dbReference type="HOGENOM" id="CLU_333355_0_0_11"/>
<dbReference type="RefSeq" id="WP_228694613.1">
    <property type="nucleotide sequence ID" value="NZ_CP008953.1"/>
</dbReference>
<proteinExistence type="predicted"/>
<evidence type="ECO:0000313" key="2">
    <source>
        <dbReference type="EMBL" id="AIG78600.1"/>
    </source>
</evidence>
<dbReference type="Pfam" id="PF00656">
    <property type="entry name" value="Peptidase_C14"/>
    <property type="match status" value="1"/>
</dbReference>
<sequence>MTVHQAQLPDPRKSRAVLVGVSEYTTLEGLPGVENNIATLHEAMTDPELWGLPAEHCVALLNPASPDEVLDVVHQAASEATDALLFYYAGHGLLDNRLELYLALPGADNDRLYRAVRYDDIRREVVGTALSCYGKVVLLDCCYSGRALQGGMGGSVDDLADQARVDGTYLMTATAETRKALAPPGERYTAFTGALVDKLTRGLPDGPALLDMETLFHHMKADLQARHFPVPQQRSRNDGRAIALVRNRWGIGQRAPVERPRVEQRVLPQMPKGFEASLRHRPVDMYAVVQELRARRQDELAQQVLAACAATRPDQEVAAIVGLLRRSGATTDVVNVLATAGRREPDDVLRIVNALHDTDLPSEASLLIREAGHGAVGDAAALAHLLQEHGRAGDLVELLDAALDSAQASSSLIDLVNALWVAGLRDEVDSLIERTVTKLPASAVLALADELRSVGREETAFGLYAASAEAVASRPPEVAAQLCHAMIEAGRTADGDRLAQAIIDRTTVSREVLEVALAFWSVGQEGLAERVLSRAAEVLSNADVITLVAELRARELDDAAHRFCLRGMVSRSARSIQEIIAALRDEGWPVLAKELLEGTAAQAPPRTVVDLLRLCSTGDRQRVLRVSSEREQHDVAQLMKILAAVHPAIAREFADRVMTKFTTGNEMVPVIFQGLDEQAKEQMLASIVETGDGPGLVTLLNGLSAADAKHLMFLTVRSGPAKFLSVECEMAENPSRSRESTLGLLLGQPVTRLAELIKGLLPASNGKYYVDALLSEVAEPGRGFPAIAQEVTFLFDEDEEMVGRLLLHKALAGRSANDLASFVHALRIEGRPVVLAAVAAWVKETYDRVGATDGILRQIGLAEYASRRSLFGKRGKD</sequence>
<gene>
    <name evidence="2" type="ORF">AJAP_28820</name>
</gene>
<dbReference type="InterPro" id="IPR011600">
    <property type="entry name" value="Pept_C14_caspase"/>
</dbReference>
<protein>
    <recommendedName>
        <fullName evidence="1">Peptidase C14 caspase domain-containing protein</fullName>
    </recommendedName>
</protein>
<keyword evidence="3" id="KW-1185">Reference proteome</keyword>
<dbReference type="GO" id="GO:0004197">
    <property type="term" value="F:cysteine-type endopeptidase activity"/>
    <property type="evidence" value="ECO:0007669"/>
    <property type="project" value="InterPro"/>
</dbReference>
<evidence type="ECO:0000259" key="1">
    <source>
        <dbReference type="Pfam" id="PF00656"/>
    </source>
</evidence>